<reference evidence="1 2" key="1">
    <citation type="journal article" date="2021" name="Plant Biotechnol. J.">
        <title>Multi-omics assisted identification of the key and species-specific regulatory components of drought-tolerant mechanisms in Gossypium stocksii.</title>
        <authorList>
            <person name="Yu D."/>
            <person name="Ke L."/>
            <person name="Zhang D."/>
            <person name="Wu Y."/>
            <person name="Sun Y."/>
            <person name="Mei J."/>
            <person name="Sun J."/>
            <person name="Sun Y."/>
        </authorList>
    </citation>
    <scope>NUCLEOTIDE SEQUENCE [LARGE SCALE GENOMIC DNA]</scope>
    <source>
        <strain evidence="2">cv. E1</strain>
        <tissue evidence="1">Leaf</tissue>
    </source>
</reference>
<evidence type="ECO:0000313" key="1">
    <source>
        <dbReference type="EMBL" id="KAH1091150.1"/>
    </source>
</evidence>
<proteinExistence type="predicted"/>
<organism evidence="1 2">
    <name type="scientific">Gossypium stocksii</name>
    <dbReference type="NCBI Taxonomy" id="47602"/>
    <lineage>
        <taxon>Eukaryota</taxon>
        <taxon>Viridiplantae</taxon>
        <taxon>Streptophyta</taxon>
        <taxon>Embryophyta</taxon>
        <taxon>Tracheophyta</taxon>
        <taxon>Spermatophyta</taxon>
        <taxon>Magnoliopsida</taxon>
        <taxon>eudicotyledons</taxon>
        <taxon>Gunneridae</taxon>
        <taxon>Pentapetalae</taxon>
        <taxon>rosids</taxon>
        <taxon>malvids</taxon>
        <taxon>Malvales</taxon>
        <taxon>Malvaceae</taxon>
        <taxon>Malvoideae</taxon>
        <taxon>Gossypium</taxon>
    </lineage>
</organism>
<accession>A0A9D4A718</accession>
<dbReference type="Proteomes" id="UP000828251">
    <property type="component" value="Unassembled WGS sequence"/>
</dbReference>
<dbReference type="EMBL" id="JAIQCV010000006">
    <property type="protein sequence ID" value="KAH1091150.1"/>
    <property type="molecule type" value="Genomic_DNA"/>
</dbReference>
<comment type="caution">
    <text evidence="1">The sequence shown here is derived from an EMBL/GenBank/DDBJ whole genome shotgun (WGS) entry which is preliminary data.</text>
</comment>
<protein>
    <submittedName>
        <fullName evidence="1">Uncharacterized protein</fullName>
    </submittedName>
</protein>
<keyword evidence="2" id="KW-1185">Reference proteome</keyword>
<dbReference type="AlphaFoldDB" id="A0A9D4A718"/>
<sequence>MMSMRVSSIKYRFCTSVDPVTYESFDIKGDRRLETMVQTHLASGSPYLELYVQFSLPNEAFQISTFTVVREEYKTPARHSVSGRQNMEAPVFGGSMEYTTTT</sequence>
<gene>
    <name evidence="1" type="ORF">J1N35_018407</name>
</gene>
<evidence type="ECO:0000313" key="2">
    <source>
        <dbReference type="Proteomes" id="UP000828251"/>
    </source>
</evidence>
<name>A0A9D4A718_9ROSI</name>